<evidence type="ECO:0000313" key="13">
    <source>
        <dbReference type="Proteomes" id="UP000294444"/>
    </source>
</evidence>
<reference evidence="12 13" key="1">
    <citation type="submission" date="2019-03" db="EMBL/GenBank/DDBJ databases">
        <authorList>
            <person name="Che Y."/>
            <person name="Zhou L."/>
        </authorList>
    </citation>
    <scope>NUCLEOTIDE SEQUENCE [LARGE SCALE GENOMIC DNA]</scope>
    <source>
        <strain evidence="12 13">AIFJ1607</strain>
    </source>
</reference>
<keyword evidence="10" id="KW-0175">Coiled coil</keyword>
<dbReference type="GO" id="GO:0006281">
    <property type="term" value="P:DNA repair"/>
    <property type="evidence" value="ECO:0007669"/>
    <property type="project" value="UniProtKB-KW"/>
</dbReference>
<proteinExistence type="inferred from homology"/>
<evidence type="ECO:0000256" key="3">
    <source>
        <dbReference type="ARBA" id="ARBA00021315"/>
    </source>
</evidence>
<dbReference type="InterPro" id="IPR003395">
    <property type="entry name" value="RecF/RecN/SMC_N"/>
</dbReference>
<dbReference type="GO" id="GO:0009432">
    <property type="term" value="P:SOS response"/>
    <property type="evidence" value="ECO:0007669"/>
    <property type="project" value="TreeGrafter"/>
</dbReference>
<evidence type="ECO:0000256" key="6">
    <source>
        <dbReference type="ARBA" id="ARBA00022840"/>
    </source>
</evidence>
<dbReference type="SUPFAM" id="SSF52540">
    <property type="entry name" value="P-loop containing nucleoside triphosphate hydrolases"/>
    <property type="match status" value="2"/>
</dbReference>
<comment type="function">
    <text evidence="1 9">May be involved in recombinational repair of damaged DNA.</text>
</comment>
<dbReference type="FunFam" id="3.40.50.300:FF:000319">
    <property type="entry name" value="DNA repair protein RecN"/>
    <property type="match status" value="1"/>
</dbReference>
<keyword evidence="7 9" id="KW-0234">DNA repair</keyword>
<dbReference type="PANTHER" id="PTHR11059">
    <property type="entry name" value="DNA REPAIR PROTEIN RECN"/>
    <property type="match status" value="1"/>
</dbReference>
<keyword evidence="6" id="KW-0067">ATP-binding</keyword>
<sequence length="559" mass="63050">MLTQLTINNFAIVRHLTLELNEGMSVITGETGAGKSIGIDALGLCLGYRSESSMIRNGADKADISATFSMQPTSPAYLWLKEHELLDEDNPQECILRRMINQEGRSKAFVNNHPIPVSQLRELGQYLIHLNGQHAPQLLLKSEYQLEVVDNYANLHPLLAEMTTQYHCWRKLHKQVKNFHQQCQENEARKQLLQYQVEELDEFAIKEGEFEQLEEDHARLANSEQLTELSQSVLNLLSDDDANVDTMLYRAIRDLEALVEVDSQYQSALEMLNEALIQVQEASSEINHLANKIEQDPELLNELDQRISQTMQLARKHHISPDKLWQKHLDLKQELQTLLDFAENEEQLIADEKQAYQQCVELAEKIYHKRVDAGQKLSAQVTKQIKQLAMENGEFFIDIQHNLDKLSANGADFVEFNLRSNLGQNAQPLAKIASGGELSRISLAVQVLTANKLSTPTIIFDEVDVGISGPTATVVGRLLRQLGKKCQVLCVTHLPQVASHGNHHFNVQKQVENNQTETKMSLLTPKERVKALARLLGGEKITDAVLANAQEMLDLAETA</sequence>
<dbReference type="GO" id="GO:0005524">
    <property type="term" value="F:ATP binding"/>
    <property type="evidence" value="ECO:0007669"/>
    <property type="project" value="UniProtKB-KW"/>
</dbReference>
<dbReference type="PANTHER" id="PTHR11059:SF0">
    <property type="entry name" value="DNA REPAIR PROTEIN RECN"/>
    <property type="match status" value="1"/>
</dbReference>
<accession>A0A4P7CI18</accession>
<gene>
    <name evidence="12" type="primary">recN</name>
    <name evidence="12" type="ORF">EXH44_02370</name>
</gene>
<evidence type="ECO:0000256" key="4">
    <source>
        <dbReference type="ARBA" id="ARBA00022741"/>
    </source>
</evidence>
<dbReference type="InterPro" id="IPR027417">
    <property type="entry name" value="P-loop_NTPase"/>
</dbReference>
<organism evidence="12 13">
    <name type="scientific">Actinobacillus indolicus</name>
    <dbReference type="NCBI Taxonomy" id="51049"/>
    <lineage>
        <taxon>Bacteria</taxon>
        <taxon>Pseudomonadati</taxon>
        <taxon>Pseudomonadota</taxon>
        <taxon>Gammaproteobacteria</taxon>
        <taxon>Pasteurellales</taxon>
        <taxon>Pasteurellaceae</taxon>
        <taxon>Actinobacillus</taxon>
    </lineage>
</organism>
<dbReference type="Pfam" id="PF02463">
    <property type="entry name" value="SMC_N"/>
    <property type="match status" value="1"/>
</dbReference>
<dbReference type="CDD" id="cd03241">
    <property type="entry name" value="ABC_RecN"/>
    <property type="match status" value="2"/>
</dbReference>
<dbReference type="Proteomes" id="UP000294444">
    <property type="component" value="Chromosome"/>
</dbReference>
<dbReference type="PIRSF" id="PIRSF003128">
    <property type="entry name" value="RecN"/>
    <property type="match status" value="1"/>
</dbReference>
<dbReference type="FunFam" id="3.40.50.300:FF:000356">
    <property type="entry name" value="DNA repair protein RecN"/>
    <property type="match status" value="1"/>
</dbReference>
<comment type="similarity">
    <text evidence="2 9">Belongs to the RecN family.</text>
</comment>
<dbReference type="AlphaFoldDB" id="A0A4P7CI18"/>
<dbReference type="GO" id="GO:0006310">
    <property type="term" value="P:DNA recombination"/>
    <property type="evidence" value="ECO:0007669"/>
    <property type="project" value="InterPro"/>
</dbReference>
<evidence type="ECO:0000313" key="12">
    <source>
        <dbReference type="EMBL" id="QBQ63159.1"/>
    </source>
</evidence>
<evidence type="ECO:0000256" key="2">
    <source>
        <dbReference type="ARBA" id="ARBA00009441"/>
    </source>
</evidence>
<evidence type="ECO:0000259" key="11">
    <source>
        <dbReference type="Pfam" id="PF02463"/>
    </source>
</evidence>
<evidence type="ECO:0000256" key="9">
    <source>
        <dbReference type="PIRNR" id="PIRNR003128"/>
    </source>
</evidence>
<keyword evidence="13" id="KW-1185">Reference proteome</keyword>
<evidence type="ECO:0000256" key="10">
    <source>
        <dbReference type="SAM" id="Coils"/>
    </source>
</evidence>
<dbReference type="KEGG" id="aio:EXH44_02370"/>
<evidence type="ECO:0000256" key="8">
    <source>
        <dbReference type="ARBA" id="ARBA00033408"/>
    </source>
</evidence>
<dbReference type="GO" id="GO:0043590">
    <property type="term" value="C:bacterial nucleoid"/>
    <property type="evidence" value="ECO:0007669"/>
    <property type="project" value="TreeGrafter"/>
</dbReference>
<dbReference type="InterPro" id="IPR004604">
    <property type="entry name" value="DNA_recomb/repair_RecN"/>
</dbReference>
<name>A0A4P7CI18_9PAST</name>
<dbReference type="NCBIfam" id="TIGR00634">
    <property type="entry name" value="recN"/>
    <property type="match status" value="1"/>
</dbReference>
<feature type="coiled-coil region" evidence="10">
    <location>
        <begin position="265"/>
        <end position="292"/>
    </location>
</feature>
<evidence type="ECO:0000256" key="5">
    <source>
        <dbReference type="ARBA" id="ARBA00022763"/>
    </source>
</evidence>
<dbReference type="RefSeq" id="WP_162856107.1">
    <property type="nucleotide sequence ID" value="NZ_CP038145.1"/>
</dbReference>
<evidence type="ECO:0000256" key="1">
    <source>
        <dbReference type="ARBA" id="ARBA00003618"/>
    </source>
</evidence>
<keyword evidence="5 9" id="KW-0227">DNA damage</keyword>
<dbReference type="NCBIfam" id="NF008121">
    <property type="entry name" value="PRK10869.1"/>
    <property type="match status" value="1"/>
</dbReference>
<dbReference type="Gene3D" id="3.40.50.300">
    <property type="entry name" value="P-loop containing nucleotide triphosphate hydrolases"/>
    <property type="match status" value="2"/>
</dbReference>
<dbReference type="EMBL" id="CP038145">
    <property type="protein sequence ID" value="QBQ63159.1"/>
    <property type="molecule type" value="Genomic_DNA"/>
</dbReference>
<keyword evidence="4" id="KW-0547">Nucleotide-binding</keyword>
<feature type="domain" description="RecF/RecN/SMC N-terminal" evidence="11">
    <location>
        <begin position="1"/>
        <end position="511"/>
    </location>
</feature>
<evidence type="ECO:0000256" key="7">
    <source>
        <dbReference type="ARBA" id="ARBA00023204"/>
    </source>
</evidence>
<protein>
    <recommendedName>
        <fullName evidence="3 9">DNA repair protein RecN</fullName>
    </recommendedName>
    <alternativeName>
        <fullName evidence="8 9">Recombination protein N</fullName>
    </alternativeName>
</protein>